<evidence type="ECO:0000256" key="1">
    <source>
        <dbReference type="SAM" id="MobiDB-lite"/>
    </source>
</evidence>
<dbReference type="Gene3D" id="3.10.260.10">
    <property type="entry name" value="Transcription regulator HTH, APSES-type DNA-binding domain"/>
    <property type="match status" value="1"/>
</dbReference>
<evidence type="ECO:0000313" key="3">
    <source>
        <dbReference type="EMBL" id="CAG8127824.1"/>
    </source>
</evidence>
<feature type="region of interest" description="Disordered" evidence="1">
    <location>
        <begin position="1"/>
        <end position="35"/>
    </location>
</feature>
<sequence>MLSIKSLLNPQPERQNPHPSFPVSREKRQKMAKDAPVFRRGKIQGECRYPPCEERDAELEKAHRELSLRPFGNIADYPRQIPYASDKKTFQEKTGRDSFHVFQYTFQIPGEEKEWHVMWDYNIGIVRITHLFKCNGYSKASPQGKMLNQNPGLRDICHSITGGALSAQDLIPIFAFHIGYWMPYEAAKAMAATFCWRIRYALTPLFGTEFPAMCIPPTDRKTHGRMVIPPEIVHRATSLSNYYRSLEMKSSAGASPPAINAPSSTHTLLHGMGVFGRQDSSLTLPPLKIPRTKYAESNPSARDSSMEPYYMSPKSQSSMSTFTPINPPRSSNAIPRSRVESPRAILCAISHAMRPENVPGGISDSDTESDGSSNMYSTPNSPPVDDKVAGLDEPTNVASEAVAMQSDYDDLTDSDDDWQMDDDDDEDYRGPPLRKTLVGASVGKDGSTSPASQTKKYPSRKPRAARPQRSPHFTREVKAAEALLRLHMNELESTGAETDMDDDELTSPPGSRSLNGDEFRSRKRRRASL</sequence>
<feature type="domain" description="HTH APSES-type" evidence="2">
    <location>
        <begin position="88"/>
        <end position="217"/>
    </location>
</feature>
<feature type="compositionally biased region" description="Basic and acidic residues" evidence="1">
    <location>
        <begin position="24"/>
        <end position="35"/>
    </location>
</feature>
<feature type="compositionally biased region" description="Polar residues" evidence="1">
    <location>
        <begin position="1"/>
        <end position="18"/>
    </location>
</feature>
<accession>A0A9W4HR67</accession>
<dbReference type="OrthoDB" id="429813at2759"/>
<dbReference type="PROSITE" id="PS51299">
    <property type="entry name" value="HTH_APSES"/>
    <property type="match status" value="1"/>
</dbReference>
<evidence type="ECO:0000313" key="4">
    <source>
        <dbReference type="Proteomes" id="UP001153461"/>
    </source>
</evidence>
<dbReference type="AlphaFoldDB" id="A0A9W4HR67"/>
<evidence type="ECO:0000259" key="2">
    <source>
        <dbReference type="PROSITE" id="PS51299"/>
    </source>
</evidence>
<dbReference type="InterPro" id="IPR051642">
    <property type="entry name" value="SWI6-like"/>
</dbReference>
<feature type="region of interest" description="Disordered" evidence="1">
    <location>
        <begin position="293"/>
        <end position="339"/>
    </location>
</feature>
<dbReference type="GO" id="GO:0003677">
    <property type="term" value="F:DNA binding"/>
    <property type="evidence" value="ECO:0007669"/>
    <property type="project" value="InterPro"/>
</dbReference>
<dbReference type="PANTHER" id="PTHR43828:SF5">
    <property type="entry name" value="TRANSCRIPTIONAL REPRESSOR XBP1"/>
    <property type="match status" value="1"/>
</dbReference>
<feature type="compositionally biased region" description="Polar residues" evidence="1">
    <location>
        <begin position="313"/>
        <end position="334"/>
    </location>
</feature>
<feature type="compositionally biased region" description="Polar residues" evidence="1">
    <location>
        <begin position="370"/>
        <end position="379"/>
    </location>
</feature>
<dbReference type="PANTHER" id="PTHR43828">
    <property type="entry name" value="ASPARAGINASE"/>
    <property type="match status" value="1"/>
</dbReference>
<dbReference type="InterPro" id="IPR036887">
    <property type="entry name" value="HTH_APSES_sf"/>
</dbReference>
<feature type="compositionally biased region" description="Basic residues" evidence="1">
    <location>
        <begin position="457"/>
        <end position="466"/>
    </location>
</feature>
<dbReference type="GO" id="GO:0030907">
    <property type="term" value="C:MBF transcription complex"/>
    <property type="evidence" value="ECO:0007669"/>
    <property type="project" value="TreeGrafter"/>
</dbReference>
<reference evidence="3" key="1">
    <citation type="submission" date="2021-07" db="EMBL/GenBank/DDBJ databases">
        <authorList>
            <person name="Branca A.L. A."/>
        </authorList>
    </citation>
    <scope>NUCLEOTIDE SEQUENCE</scope>
</reference>
<protein>
    <recommendedName>
        <fullName evidence="2">HTH APSES-type domain-containing protein</fullName>
    </recommendedName>
</protein>
<name>A0A9W4HR67_PENNA</name>
<dbReference type="SUPFAM" id="SSF54616">
    <property type="entry name" value="DNA-binding domain of Mlu1-box binding protein MBP1"/>
    <property type="match status" value="1"/>
</dbReference>
<organism evidence="3 4">
    <name type="scientific">Penicillium nalgiovense</name>
    <dbReference type="NCBI Taxonomy" id="60175"/>
    <lineage>
        <taxon>Eukaryota</taxon>
        <taxon>Fungi</taxon>
        <taxon>Dikarya</taxon>
        <taxon>Ascomycota</taxon>
        <taxon>Pezizomycotina</taxon>
        <taxon>Eurotiomycetes</taxon>
        <taxon>Eurotiomycetidae</taxon>
        <taxon>Eurotiales</taxon>
        <taxon>Aspergillaceae</taxon>
        <taxon>Penicillium</taxon>
    </lineage>
</organism>
<comment type="caution">
    <text evidence="3">The sequence shown here is derived from an EMBL/GenBank/DDBJ whole genome shotgun (WGS) entry which is preliminary data.</text>
</comment>
<feature type="region of interest" description="Disordered" evidence="1">
    <location>
        <begin position="355"/>
        <end position="391"/>
    </location>
</feature>
<gene>
    <name evidence="3" type="ORF">PNAL_LOCUS5446</name>
</gene>
<feature type="compositionally biased region" description="Polar residues" evidence="1">
    <location>
        <begin position="446"/>
        <end position="456"/>
    </location>
</feature>
<proteinExistence type="predicted"/>
<dbReference type="Proteomes" id="UP001153461">
    <property type="component" value="Unassembled WGS sequence"/>
</dbReference>
<feature type="compositionally biased region" description="Acidic residues" evidence="1">
    <location>
        <begin position="407"/>
        <end position="427"/>
    </location>
</feature>
<dbReference type="GO" id="GO:0000981">
    <property type="term" value="F:DNA-binding transcription factor activity, RNA polymerase II-specific"/>
    <property type="evidence" value="ECO:0007669"/>
    <property type="project" value="UniProtKB-ARBA"/>
</dbReference>
<feature type="region of interest" description="Disordered" evidence="1">
    <location>
        <begin position="405"/>
        <end position="529"/>
    </location>
</feature>
<dbReference type="InterPro" id="IPR003163">
    <property type="entry name" value="Tscrpt_reg_HTH_APSES-type"/>
</dbReference>
<dbReference type="EMBL" id="CAJVNV010000244">
    <property type="protein sequence ID" value="CAG8127824.1"/>
    <property type="molecule type" value="Genomic_DNA"/>
</dbReference>
<dbReference type="GO" id="GO:0033309">
    <property type="term" value="C:SBF transcription complex"/>
    <property type="evidence" value="ECO:0007669"/>
    <property type="project" value="TreeGrafter"/>
</dbReference>